<name>A0A4D6LBU6_VIGUN</name>
<organism evidence="1 2">
    <name type="scientific">Vigna unguiculata</name>
    <name type="common">Cowpea</name>
    <dbReference type="NCBI Taxonomy" id="3917"/>
    <lineage>
        <taxon>Eukaryota</taxon>
        <taxon>Viridiplantae</taxon>
        <taxon>Streptophyta</taxon>
        <taxon>Embryophyta</taxon>
        <taxon>Tracheophyta</taxon>
        <taxon>Spermatophyta</taxon>
        <taxon>Magnoliopsida</taxon>
        <taxon>eudicotyledons</taxon>
        <taxon>Gunneridae</taxon>
        <taxon>Pentapetalae</taxon>
        <taxon>rosids</taxon>
        <taxon>fabids</taxon>
        <taxon>Fabales</taxon>
        <taxon>Fabaceae</taxon>
        <taxon>Papilionoideae</taxon>
        <taxon>50 kb inversion clade</taxon>
        <taxon>NPAAA clade</taxon>
        <taxon>indigoferoid/millettioid clade</taxon>
        <taxon>Phaseoleae</taxon>
        <taxon>Vigna</taxon>
    </lineage>
</organism>
<accession>A0A4D6LBU6</accession>
<evidence type="ECO:0000313" key="1">
    <source>
        <dbReference type="EMBL" id="QCD85940.1"/>
    </source>
</evidence>
<keyword evidence="2" id="KW-1185">Reference proteome</keyword>
<dbReference type="AlphaFoldDB" id="A0A4D6LBU6"/>
<proteinExistence type="predicted"/>
<dbReference type="Proteomes" id="UP000501690">
    <property type="component" value="Linkage Group LG3"/>
</dbReference>
<dbReference type="EMBL" id="CP039347">
    <property type="protein sequence ID" value="QCD85940.1"/>
    <property type="molecule type" value="Genomic_DNA"/>
</dbReference>
<protein>
    <submittedName>
        <fullName evidence="1">Uncharacterized protein</fullName>
    </submittedName>
</protein>
<evidence type="ECO:0000313" key="2">
    <source>
        <dbReference type="Proteomes" id="UP000501690"/>
    </source>
</evidence>
<gene>
    <name evidence="1" type="ORF">DEO72_LG3g461</name>
</gene>
<sequence length="68" mass="6858">MVLGGPLLPPGDRIIGGTFCTTWRLATMCASPGGDGKTVALEWALAPDGELVPLGGLEQFCLAACGPS</sequence>
<reference evidence="1 2" key="1">
    <citation type="submission" date="2019-04" db="EMBL/GenBank/DDBJ databases">
        <title>An improved genome assembly and genetic linkage map for asparagus bean, Vigna unguiculata ssp. sesquipedialis.</title>
        <authorList>
            <person name="Xia Q."/>
            <person name="Zhang R."/>
            <person name="Dong Y."/>
        </authorList>
    </citation>
    <scope>NUCLEOTIDE SEQUENCE [LARGE SCALE GENOMIC DNA]</scope>
    <source>
        <tissue evidence="1">Leaf</tissue>
    </source>
</reference>